<dbReference type="InterPro" id="IPR014782">
    <property type="entry name" value="Peptidase_M1_dom"/>
</dbReference>
<sequence length="1192" mass="135155">MFLNMLTFELRYFIRQPSFYVTALIFFLVAFFASSSDNVLLGGSNVNVNSPFSILMLMSGLLQFAIFLVVNFVAGSAIRNDETNMSELVFSKPFKPLMYQLGRFLGSYCVVALIFAFVPLGIYLGSGFGLLVGWLDPELVGANKLHYYFTAYFYIAVPSLFVLAAIFNGVATYFRSMMAVYLTAVAFLIAYSTISVYFDDLAFRWIVGYADPFASGSLLDVTRYWTASDKNSQTLELTGVLLFNRVLWIALAIIIFFASGKLSSRIVIKREKKKLAASNFTKQKEAALIASSVNHKASASSFKQQLLLRCVFEFKHVVISAPFLILGLITLAVLIVPLFAPIGWYGTVNWPVTQNMVGIIQNAIGLLITIVIVYYSAELVWRERNSGMGDIVDSFPVHNSVFWVSKLLALVSVIGLLYVFSMILTIVVQLVKGQFNLELGQYLFRLGYFSFLPFVMLAILAFFLQIVSANKYIGMGLFALYYLVSIVLSNYGFSHNMFHFAQSSPAPYSDINGYGHYLTGVAWYTLYWGGLSVVLAVIGLALWHRGPSQSLRNRLAQLQYNLGRKGQAITVLGLVVFVAAGAQIYYNTRVLNDFYTKDQLEDLQVEYEQKFVQYKNDPLPIITDVELDVEIYPQQRKMLATANVLITNTSDQAIKRFLVSKPDSSPQWSVKIAGGEIVEQLPDYNSAWFEFVQPLMPGEVRKGEISVERSHQGFADSNTDTKLVANGTFIDNWRLFPRFGYNDSYQLTDKHERRKRGLPELQRANKLEDTQYYKQSMFGANGGFINFAATITTDESQFAIAPGYLKSETVTDGRRTFRYEMDSPIINFYAILSARLESKKITHNGVNVEVYYHQDHPWNVDRMIESVTDSIDYFSAEFGAYQHKQMRIIEFPGYQSFAQSFANTVPYSEQIGFITDNRDSSKIDVPYYVTAHEVAHQWWGHQVTGANVQGAAVLSESLSQYSAIMVLKKKYGEQKLRKFLKYELDKYLQGRSVEAYQEMPLYKVETQAHIYYQKGSVVMMAMHDLFGEERLNRILKEFVSDFKYQNNPYPTTLDLLSYLKRDATPAEQAFIDDQFMYITLYELTMKEAKVSDEADSDGLYTVTLTVEAAKKRADGQGEETNQPLDEMIDIALFNDDPENLLAEDFVIYSQKHRLVTGTNTIELKVKEKPLFAGVDPFVKLIDKDSVDNLAKF</sequence>
<feature type="transmembrane region" description="Helical" evidence="1">
    <location>
        <begin position="105"/>
        <end position="125"/>
    </location>
</feature>
<keyword evidence="1" id="KW-1133">Transmembrane helix</keyword>
<dbReference type="Gene3D" id="1.10.390.10">
    <property type="entry name" value="Neutral Protease Domain 2"/>
    <property type="match status" value="1"/>
</dbReference>
<dbReference type="PANTHER" id="PTHR45726:SF3">
    <property type="entry name" value="LEUKOTRIENE A-4 HYDROLASE"/>
    <property type="match status" value="1"/>
</dbReference>
<feature type="transmembrane region" description="Helical" evidence="1">
    <location>
        <begin position="12"/>
        <end position="32"/>
    </location>
</feature>
<protein>
    <submittedName>
        <fullName evidence="3">M1 family aminopeptidase</fullName>
    </submittedName>
</protein>
<feature type="transmembrane region" description="Helical" evidence="1">
    <location>
        <begin position="479"/>
        <end position="501"/>
    </location>
</feature>
<feature type="transmembrane region" description="Helical" evidence="1">
    <location>
        <begin position="448"/>
        <end position="467"/>
    </location>
</feature>
<keyword evidence="1" id="KW-0812">Transmembrane</keyword>
<keyword evidence="3" id="KW-0378">Hydrolase</keyword>
<feature type="transmembrane region" description="Helical" evidence="1">
    <location>
        <begin position="179"/>
        <end position="198"/>
    </location>
</feature>
<evidence type="ECO:0000256" key="1">
    <source>
        <dbReference type="SAM" id="Phobius"/>
    </source>
</evidence>
<dbReference type="SUPFAM" id="SSF55486">
    <property type="entry name" value="Metalloproteases ('zincins'), catalytic domain"/>
    <property type="match status" value="1"/>
</dbReference>
<dbReference type="Proteomes" id="UP001226574">
    <property type="component" value="Unassembled WGS sequence"/>
</dbReference>
<feature type="transmembrane region" description="Helical" evidence="1">
    <location>
        <begin position="407"/>
        <end position="428"/>
    </location>
</feature>
<dbReference type="EMBL" id="JAVIFY010000009">
    <property type="protein sequence ID" value="MDQ9092585.1"/>
    <property type="molecule type" value="Genomic_DNA"/>
</dbReference>
<reference evidence="3 4" key="1">
    <citation type="submission" date="2023-08" db="EMBL/GenBank/DDBJ databases">
        <title>Pseudoalteromonas haloplanktis LL1 genome.</title>
        <authorList>
            <person name="Wu S."/>
        </authorList>
    </citation>
    <scope>NUCLEOTIDE SEQUENCE [LARGE SCALE GENOMIC DNA]</scope>
    <source>
        <strain evidence="3 4">LL1</strain>
    </source>
</reference>
<proteinExistence type="predicted"/>
<feature type="transmembrane region" description="Helical" evidence="1">
    <location>
        <begin position="521"/>
        <end position="543"/>
    </location>
</feature>
<evidence type="ECO:0000313" key="4">
    <source>
        <dbReference type="Proteomes" id="UP001226574"/>
    </source>
</evidence>
<comment type="caution">
    <text evidence="3">The sequence shown here is derived from an EMBL/GenBank/DDBJ whole genome shotgun (WGS) entry which is preliminary data.</text>
</comment>
<feature type="transmembrane region" description="Helical" evidence="1">
    <location>
        <begin position="145"/>
        <end position="167"/>
    </location>
</feature>
<feature type="transmembrane region" description="Helical" evidence="1">
    <location>
        <begin position="52"/>
        <end position="74"/>
    </location>
</feature>
<feature type="transmembrane region" description="Helical" evidence="1">
    <location>
        <begin position="359"/>
        <end position="377"/>
    </location>
</feature>
<gene>
    <name evidence="3" type="ORF">RC083_13390</name>
</gene>
<feature type="transmembrane region" description="Helical" evidence="1">
    <location>
        <begin position="246"/>
        <end position="264"/>
    </location>
</feature>
<feature type="transmembrane region" description="Helical" evidence="1">
    <location>
        <begin position="568"/>
        <end position="586"/>
    </location>
</feature>
<organism evidence="3 4">
    <name type="scientific">Pseudoalteromonas haloplanktis</name>
    <name type="common">Alteromonas haloplanktis</name>
    <dbReference type="NCBI Taxonomy" id="228"/>
    <lineage>
        <taxon>Bacteria</taxon>
        <taxon>Pseudomonadati</taxon>
        <taxon>Pseudomonadota</taxon>
        <taxon>Gammaproteobacteria</taxon>
        <taxon>Alteromonadales</taxon>
        <taxon>Pseudoalteromonadaceae</taxon>
        <taxon>Pseudoalteromonas</taxon>
    </lineage>
</organism>
<dbReference type="GO" id="GO:0004177">
    <property type="term" value="F:aminopeptidase activity"/>
    <property type="evidence" value="ECO:0007669"/>
    <property type="project" value="UniProtKB-KW"/>
</dbReference>
<dbReference type="RefSeq" id="WP_309039255.1">
    <property type="nucleotide sequence ID" value="NZ_JAVIFY010000009.1"/>
</dbReference>
<name>A0ABU1BE57_PSEHA</name>
<evidence type="ECO:0000259" key="2">
    <source>
        <dbReference type="Pfam" id="PF01433"/>
    </source>
</evidence>
<evidence type="ECO:0000313" key="3">
    <source>
        <dbReference type="EMBL" id="MDQ9092585.1"/>
    </source>
</evidence>
<feature type="domain" description="Peptidase M1 membrane alanine aminopeptidase" evidence="2">
    <location>
        <begin position="865"/>
        <end position="1060"/>
    </location>
</feature>
<accession>A0ABU1BE57</accession>
<keyword evidence="3" id="KW-0645">Protease</keyword>
<dbReference type="InterPro" id="IPR034015">
    <property type="entry name" value="M1_LTA4H"/>
</dbReference>
<keyword evidence="3" id="KW-0031">Aminopeptidase</keyword>
<keyword evidence="1" id="KW-0472">Membrane</keyword>
<dbReference type="PANTHER" id="PTHR45726">
    <property type="entry name" value="LEUKOTRIENE A-4 HYDROLASE"/>
    <property type="match status" value="1"/>
</dbReference>
<keyword evidence="4" id="KW-1185">Reference proteome</keyword>
<dbReference type="Pfam" id="PF01433">
    <property type="entry name" value="Peptidase_M1"/>
    <property type="match status" value="1"/>
</dbReference>
<dbReference type="InterPro" id="IPR027268">
    <property type="entry name" value="Peptidase_M4/M1_CTD_sf"/>
</dbReference>
<feature type="transmembrane region" description="Helical" evidence="1">
    <location>
        <begin position="317"/>
        <end position="339"/>
    </location>
</feature>